<name>A0ABT0I3G1_9ACTN</name>
<comment type="caution">
    <text evidence="1">The sequence shown here is derived from an EMBL/GenBank/DDBJ whole genome shotgun (WGS) entry which is preliminary data.</text>
</comment>
<accession>A0ABT0I3G1</accession>
<sequence length="64" mass="6578">MLEAILAGQHDLLEGIGGVSDQVGGVSGQVGEVADLIAQLQQAGGEQAQELKGQLAALLIEQRR</sequence>
<reference evidence="1 2" key="1">
    <citation type="submission" date="2022-04" db="EMBL/GenBank/DDBJ databases">
        <title>Streptomyces sp. nov. LCR6-01 isolated from Lichen of Dirinaria sp.</title>
        <authorList>
            <person name="Kanchanasin P."/>
            <person name="Tanasupawat S."/>
            <person name="Phongsopitanun W."/>
        </authorList>
    </citation>
    <scope>NUCLEOTIDE SEQUENCE [LARGE SCALE GENOMIC DNA]</scope>
    <source>
        <strain evidence="1 2">LCR6-01</strain>
    </source>
</reference>
<evidence type="ECO:0000313" key="1">
    <source>
        <dbReference type="EMBL" id="MCK8675849.1"/>
    </source>
</evidence>
<dbReference type="RefSeq" id="WP_248631052.1">
    <property type="nucleotide sequence ID" value="NZ_JALPTH010000001.1"/>
</dbReference>
<proteinExistence type="predicted"/>
<protein>
    <submittedName>
        <fullName evidence="1">Uncharacterized protein</fullName>
    </submittedName>
</protein>
<dbReference type="EMBL" id="JALPTH010000001">
    <property type="protein sequence ID" value="MCK8675849.1"/>
    <property type="molecule type" value="Genomic_DNA"/>
</dbReference>
<keyword evidence="2" id="KW-1185">Reference proteome</keyword>
<gene>
    <name evidence="1" type="ORF">M1O15_00150</name>
</gene>
<dbReference type="Proteomes" id="UP001522868">
    <property type="component" value="Unassembled WGS sequence"/>
</dbReference>
<evidence type="ECO:0000313" key="2">
    <source>
        <dbReference type="Proteomes" id="UP001522868"/>
    </source>
</evidence>
<organism evidence="1 2">
    <name type="scientific">Streptomyces lichenis</name>
    <dbReference type="NCBI Taxonomy" id="2306967"/>
    <lineage>
        <taxon>Bacteria</taxon>
        <taxon>Bacillati</taxon>
        <taxon>Actinomycetota</taxon>
        <taxon>Actinomycetes</taxon>
        <taxon>Kitasatosporales</taxon>
        <taxon>Streptomycetaceae</taxon>
        <taxon>Streptomyces</taxon>
    </lineage>
</organism>